<organism evidence="2 3">
    <name type="scientific">Rhizobium etli</name>
    <dbReference type="NCBI Taxonomy" id="29449"/>
    <lineage>
        <taxon>Bacteria</taxon>
        <taxon>Pseudomonadati</taxon>
        <taxon>Pseudomonadota</taxon>
        <taxon>Alphaproteobacteria</taxon>
        <taxon>Hyphomicrobiales</taxon>
        <taxon>Rhizobiaceae</taxon>
        <taxon>Rhizobium/Agrobacterium group</taxon>
        <taxon>Rhizobium</taxon>
    </lineage>
</organism>
<protein>
    <submittedName>
        <fullName evidence="2">Uncharacterized protein</fullName>
    </submittedName>
</protein>
<dbReference type="Proteomes" id="UP000557344">
    <property type="component" value="Unassembled WGS sequence"/>
</dbReference>
<dbReference type="Proteomes" id="UP000523431">
    <property type="component" value="Unassembled WGS sequence"/>
</dbReference>
<proteinExistence type="predicted"/>
<evidence type="ECO:0000313" key="4">
    <source>
        <dbReference type="Proteomes" id="UP000557344"/>
    </source>
</evidence>
<evidence type="ECO:0000313" key="2">
    <source>
        <dbReference type="EMBL" id="MBB4536908.1"/>
    </source>
</evidence>
<gene>
    <name evidence="1" type="ORF">GGE46_003431</name>
    <name evidence="2" type="ORF">GGE57_003665</name>
</gene>
<evidence type="ECO:0000313" key="1">
    <source>
        <dbReference type="EMBL" id="MBB4480842.1"/>
    </source>
</evidence>
<sequence length="39" mass="4208">MESQVAPTNPELVIIALAKAVKEAFEDAPLLDLEVCLEP</sequence>
<dbReference type="AlphaFoldDB" id="A0A7W6ZIV6"/>
<accession>A0A7W6ZIV6</accession>
<dbReference type="EMBL" id="JACIHU010000007">
    <property type="protein sequence ID" value="MBB4480842.1"/>
    <property type="molecule type" value="Genomic_DNA"/>
</dbReference>
<evidence type="ECO:0000313" key="3">
    <source>
        <dbReference type="Proteomes" id="UP000523431"/>
    </source>
</evidence>
<dbReference type="EMBL" id="JACIID010000007">
    <property type="protein sequence ID" value="MBB4536908.1"/>
    <property type="molecule type" value="Genomic_DNA"/>
</dbReference>
<name>A0A7W6ZIV6_RHIET</name>
<comment type="caution">
    <text evidence="2">The sequence shown here is derived from an EMBL/GenBank/DDBJ whole genome shotgun (WGS) entry which is preliminary data.</text>
</comment>
<reference evidence="3 4" key="1">
    <citation type="submission" date="2020-08" db="EMBL/GenBank/DDBJ databases">
        <title>Genomic Encyclopedia of Type Strains, Phase IV (KMG-V): Genome sequencing to study the core and pangenomes of soil and plant-associated prokaryotes.</title>
        <authorList>
            <person name="Whitman W."/>
        </authorList>
    </citation>
    <scope>NUCLEOTIDE SEQUENCE [LARGE SCALE GENOMIC DNA]</scope>
    <source>
        <strain evidence="1 4">SEMIA 471</strain>
        <strain evidence="2 3">SEMIA 489</strain>
    </source>
</reference>